<keyword evidence="3" id="KW-1185">Reference proteome</keyword>
<dbReference type="EMBL" id="LKCN02000011">
    <property type="protein sequence ID" value="RCI10676.1"/>
    <property type="molecule type" value="Genomic_DNA"/>
</dbReference>
<proteinExistence type="predicted"/>
<keyword evidence="1" id="KW-0732">Signal</keyword>
<gene>
    <name evidence="2" type="ORF">L249_5232</name>
</gene>
<evidence type="ECO:0000313" key="3">
    <source>
        <dbReference type="Proteomes" id="UP000253664"/>
    </source>
</evidence>
<feature type="non-terminal residue" evidence="2">
    <location>
        <position position="79"/>
    </location>
</feature>
<evidence type="ECO:0000313" key="2">
    <source>
        <dbReference type="EMBL" id="RCI10676.1"/>
    </source>
</evidence>
<dbReference type="AlphaFoldDB" id="A0A367L8D1"/>
<dbReference type="Proteomes" id="UP000253664">
    <property type="component" value="Unassembled WGS sequence"/>
</dbReference>
<reference evidence="2 3" key="1">
    <citation type="journal article" date="2015" name="BMC Genomics">
        <title>Insights from the genome of Ophiocordyceps polyrhachis-furcata to pathogenicity and host specificity in insect fungi.</title>
        <authorList>
            <person name="Wichadakul D."/>
            <person name="Kobmoo N."/>
            <person name="Ingsriswang S."/>
            <person name="Tangphatsornruang S."/>
            <person name="Chantasingh D."/>
            <person name="Luangsa-ard J.J."/>
            <person name="Eurwilaichitr L."/>
        </authorList>
    </citation>
    <scope>NUCLEOTIDE SEQUENCE [LARGE SCALE GENOMIC DNA]</scope>
    <source>
        <strain evidence="2 3">BCC 54312</strain>
    </source>
</reference>
<organism evidence="2 3">
    <name type="scientific">Ophiocordyceps polyrhachis-furcata BCC 54312</name>
    <dbReference type="NCBI Taxonomy" id="1330021"/>
    <lineage>
        <taxon>Eukaryota</taxon>
        <taxon>Fungi</taxon>
        <taxon>Dikarya</taxon>
        <taxon>Ascomycota</taxon>
        <taxon>Pezizomycotina</taxon>
        <taxon>Sordariomycetes</taxon>
        <taxon>Hypocreomycetidae</taxon>
        <taxon>Hypocreales</taxon>
        <taxon>Ophiocordycipitaceae</taxon>
        <taxon>Ophiocordyceps</taxon>
    </lineage>
</organism>
<name>A0A367L8D1_9HYPO</name>
<evidence type="ECO:0000256" key="1">
    <source>
        <dbReference type="SAM" id="SignalP"/>
    </source>
</evidence>
<protein>
    <submittedName>
        <fullName evidence="2">Uncharacterized protein</fullName>
    </submittedName>
</protein>
<accession>A0A367L8D1</accession>
<comment type="caution">
    <text evidence="2">The sequence shown here is derived from an EMBL/GenBank/DDBJ whole genome shotgun (WGS) entry which is preliminary data.</text>
</comment>
<sequence>MAVVMAIVTAALGSYPYSAVDLVPDPDPDPDPDPNPDPVPVVAFWRRENDTLASVTYGGLGPAAADPASQCLALPLKYV</sequence>
<feature type="chain" id="PRO_5016852137" evidence="1">
    <location>
        <begin position="20"/>
        <end position="79"/>
    </location>
</feature>
<feature type="signal peptide" evidence="1">
    <location>
        <begin position="1"/>
        <end position="19"/>
    </location>
</feature>